<name>A5DM30_PICGU</name>
<dbReference type="AlphaFoldDB" id="A5DM30"/>
<feature type="region of interest" description="Disordered" evidence="8">
    <location>
        <begin position="1"/>
        <end position="20"/>
    </location>
</feature>
<dbReference type="OrthoDB" id="4096362at2759"/>
<comment type="function">
    <text evidence="1 7">Required for growth under high-pressure and low-temperature conditions.</text>
</comment>
<evidence type="ECO:0000256" key="5">
    <source>
        <dbReference type="ARBA" id="ARBA00022989"/>
    </source>
</evidence>
<dbReference type="GeneID" id="5125537"/>
<dbReference type="InterPro" id="IPR038869">
    <property type="entry name" value="DLT1"/>
</dbReference>
<evidence type="ECO:0000256" key="3">
    <source>
        <dbReference type="ARBA" id="ARBA00021353"/>
    </source>
</evidence>
<dbReference type="VEuPathDB" id="FungiDB:PGUG_04331"/>
<accession>A5DM30</accession>
<dbReference type="eggNOG" id="ENOG502RAJJ">
    <property type="taxonomic scope" value="Eukaryota"/>
</dbReference>
<organism evidence="9 10">
    <name type="scientific">Meyerozyma guilliermondii (strain ATCC 6260 / CBS 566 / DSM 6381 / JCM 1539 / NBRC 10279 / NRRL Y-324)</name>
    <name type="common">Yeast</name>
    <name type="synonym">Candida guilliermondii</name>
    <dbReference type="NCBI Taxonomy" id="294746"/>
    <lineage>
        <taxon>Eukaryota</taxon>
        <taxon>Fungi</taxon>
        <taxon>Dikarya</taxon>
        <taxon>Ascomycota</taxon>
        <taxon>Saccharomycotina</taxon>
        <taxon>Pichiomycetes</taxon>
        <taxon>Debaryomycetaceae</taxon>
        <taxon>Meyerozyma</taxon>
    </lineage>
</organism>
<comment type="subcellular location">
    <subcellularLocation>
        <location evidence="7">Membrane</location>
        <topology evidence="7">Multi-pass membrane protein</topology>
    </subcellularLocation>
</comment>
<protein>
    <recommendedName>
        <fullName evidence="3 7">Defect at low temperature protein 1</fullName>
    </recommendedName>
</protein>
<dbReference type="STRING" id="294746.A5DM30"/>
<evidence type="ECO:0000256" key="2">
    <source>
        <dbReference type="ARBA" id="ARBA00005550"/>
    </source>
</evidence>
<evidence type="ECO:0000313" key="10">
    <source>
        <dbReference type="Proteomes" id="UP000001997"/>
    </source>
</evidence>
<keyword evidence="4 7" id="KW-0812">Transmembrane</keyword>
<comment type="similarity">
    <text evidence="2 7">Belongs to the DLT1 family.</text>
</comment>
<feature type="transmembrane region" description="Helical" evidence="7">
    <location>
        <begin position="113"/>
        <end position="132"/>
    </location>
</feature>
<proteinExistence type="inferred from homology"/>
<dbReference type="EMBL" id="CH408159">
    <property type="protein sequence ID" value="EDK40233.2"/>
    <property type="molecule type" value="Genomic_DNA"/>
</dbReference>
<evidence type="ECO:0000256" key="1">
    <source>
        <dbReference type="ARBA" id="ARBA00002489"/>
    </source>
</evidence>
<dbReference type="PANTHER" id="PTHR40021:SF1">
    <property type="entry name" value="DEFECT AT LOW TEMPERATURE PROTEIN 1"/>
    <property type="match status" value="1"/>
</dbReference>
<dbReference type="GO" id="GO:0016020">
    <property type="term" value="C:membrane"/>
    <property type="evidence" value="ECO:0007669"/>
    <property type="project" value="UniProtKB-SubCell"/>
</dbReference>
<keyword evidence="10" id="KW-1185">Reference proteome</keyword>
<gene>
    <name evidence="7" type="primary">DLT1</name>
    <name evidence="9" type="ORF">PGUG_04331</name>
</gene>
<dbReference type="Proteomes" id="UP000001997">
    <property type="component" value="Unassembled WGS sequence"/>
</dbReference>
<dbReference type="PANTHER" id="PTHR40021">
    <property type="entry name" value="DEFECT AT LOW TEMPERATURE PROTEIN 1"/>
    <property type="match status" value="1"/>
</dbReference>
<reference evidence="9 10" key="1">
    <citation type="journal article" date="2009" name="Nature">
        <title>Evolution of pathogenicity and sexual reproduction in eight Candida genomes.</title>
        <authorList>
            <person name="Butler G."/>
            <person name="Rasmussen M.D."/>
            <person name="Lin M.F."/>
            <person name="Santos M.A."/>
            <person name="Sakthikumar S."/>
            <person name="Munro C.A."/>
            <person name="Rheinbay E."/>
            <person name="Grabherr M."/>
            <person name="Forche A."/>
            <person name="Reedy J.L."/>
            <person name="Agrafioti I."/>
            <person name="Arnaud M.B."/>
            <person name="Bates S."/>
            <person name="Brown A.J."/>
            <person name="Brunke S."/>
            <person name="Costanzo M.C."/>
            <person name="Fitzpatrick D.A."/>
            <person name="de Groot P.W."/>
            <person name="Harris D."/>
            <person name="Hoyer L.L."/>
            <person name="Hube B."/>
            <person name="Klis F.M."/>
            <person name="Kodira C."/>
            <person name="Lennard N."/>
            <person name="Logue M.E."/>
            <person name="Martin R."/>
            <person name="Neiman A.M."/>
            <person name="Nikolaou E."/>
            <person name="Quail M.A."/>
            <person name="Quinn J."/>
            <person name="Santos M.C."/>
            <person name="Schmitzberger F.F."/>
            <person name="Sherlock G."/>
            <person name="Shah P."/>
            <person name="Silverstein K.A."/>
            <person name="Skrzypek M.S."/>
            <person name="Soll D."/>
            <person name="Staggs R."/>
            <person name="Stansfield I."/>
            <person name="Stumpf M.P."/>
            <person name="Sudbery P.E."/>
            <person name="Srikantha T."/>
            <person name="Zeng Q."/>
            <person name="Berman J."/>
            <person name="Berriman M."/>
            <person name="Heitman J."/>
            <person name="Gow N.A."/>
            <person name="Lorenz M.C."/>
            <person name="Birren B.W."/>
            <person name="Kellis M."/>
            <person name="Cuomo C.A."/>
        </authorList>
    </citation>
    <scope>NUCLEOTIDE SEQUENCE [LARGE SCALE GENOMIC DNA]</scope>
    <source>
        <strain evidence="10">ATCC 6260 / CBS 566 / DSM 6381 / JCM 1539 / NBRC 10279 / NRRL Y-324</strain>
    </source>
</reference>
<dbReference type="KEGG" id="pgu:PGUG_04331"/>
<dbReference type="HOGENOM" id="CLU_652293_0_0_1"/>
<keyword evidence="6 7" id="KW-0472">Membrane</keyword>
<evidence type="ECO:0000256" key="4">
    <source>
        <dbReference type="ARBA" id="ARBA00022692"/>
    </source>
</evidence>
<evidence type="ECO:0000313" key="9">
    <source>
        <dbReference type="EMBL" id="EDK40233.2"/>
    </source>
</evidence>
<dbReference type="FunCoup" id="A5DM30">
    <property type="interactions" value="11"/>
</dbReference>
<evidence type="ECO:0000256" key="8">
    <source>
        <dbReference type="SAM" id="MobiDB-lite"/>
    </source>
</evidence>
<keyword evidence="5 7" id="KW-1133">Transmembrane helix</keyword>
<evidence type="ECO:0000256" key="7">
    <source>
        <dbReference type="RuleBase" id="RU367100"/>
    </source>
</evidence>
<dbReference type="InParanoid" id="A5DM30"/>
<evidence type="ECO:0000256" key="6">
    <source>
        <dbReference type="ARBA" id="ARBA00023136"/>
    </source>
</evidence>
<feature type="transmembrane region" description="Helical" evidence="7">
    <location>
        <begin position="72"/>
        <end position="93"/>
    </location>
</feature>
<sequence length="421" mass="47627">MSRRARFERTSGSTYDDDELSVPSEISISSDINPTTIDDPAPNPINYSATYSTYTPNVDSSRFITFGLHRRVFRWIYSISLFILTILLLGLASPTPIDVIAQTSGASSPGIKLFIVIIVCVVFLVVAIVMYFSRIFQHRMALNDIPTRSMYIPGEGDLPKSAVAMINKKLKHCVTVVKVKAGPMYCDSVINHPGLSPPVYVQERNADRFGPTSAGTYFPPESCYEDVIRSLGDKFRENSTFIHRFDYPPNYSMREIFIYLYDHYANDPTILPEHLPEIEKLIKLYEKMKFGRQLINEQDLFEFMVEFNKFGTLFHHVNEHSPNHEPPPMSAQDSSFIDIPTSEPNPKHLETYFDGVESDEDTYSLKVKHYYGSESESVNNAPISKTSSHRSVVRNRLAISSNASLAATRYSGYVTDESSTV</sequence>